<dbReference type="Pfam" id="PF15461">
    <property type="entry name" value="BCD"/>
    <property type="match status" value="1"/>
</dbReference>
<keyword evidence="3" id="KW-1185">Reference proteome</keyword>
<dbReference type="Proteomes" id="UP001595945">
    <property type="component" value="Unassembled WGS sequence"/>
</dbReference>
<protein>
    <recommendedName>
        <fullName evidence="1">Probable beta-carotene 15,15'-dioxygenase</fullName>
        <ecNumber evidence="1">1.13.11.63</ecNumber>
    </recommendedName>
</protein>
<dbReference type="GO" id="GO:0003834">
    <property type="term" value="F:beta-carotene 15,15'-dioxygenase activity"/>
    <property type="evidence" value="ECO:0007669"/>
    <property type="project" value="UniProtKB-EC"/>
</dbReference>
<feature type="transmembrane region" description="Helical" evidence="1">
    <location>
        <begin position="151"/>
        <end position="173"/>
    </location>
</feature>
<keyword evidence="1" id="KW-0479">Metal-binding</keyword>
<comment type="cofactor">
    <cofactor evidence="1">
        <name>Fe(2+)</name>
        <dbReference type="ChEBI" id="CHEBI:29033"/>
    </cofactor>
</comment>
<sequence>MAVNGERDSGGTGSVSGGPPDGFGGELFRIAVVPAWVALAAVAAAVALGVGADLPTVARYLPFLASFVAFGLPHGAADHLAVARLGGSRPLAAVGAVYLLGGAGVLAVWVTAPALGFASFLLLTVYHWGQGDLYVLLAVGGDHLRTRGQRLLALAVRGGIPMVVPLVSFPGVYRSVAEATIRLFDSAFVTAATLDAAFRPEVRFALGGGLAALSLVAVGVGVVRGTGRTDRGWRIDALETGLLWAYFLVVPPVLAVGLYFCLWHSVRHVARLLVVENDSESLAGGRIAPAVAGFARDALPNTVGALVVLAGLASVVPPDQNLASLLGLYLVLLAVLTLPHTTVVTWMDLREGVWSAE</sequence>
<feature type="binding site" evidence="1">
    <location>
        <position position="264"/>
    </location>
    <ligand>
        <name>Fe cation</name>
        <dbReference type="ChEBI" id="CHEBI:24875"/>
    </ligand>
</feature>
<feature type="binding site" evidence="1">
    <location>
        <position position="74"/>
    </location>
    <ligand>
        <name>Fe cation</name>
        <dbReference type="ChEBI" id="CHEBI:24875"/>
    </ligand>
</feature>
<keyword evidence="1" id="KW-0472">Membrane</keyword>
<dbReference type="InterPro" id="IPR022270">
    <property type="entry name" value="Blh_diox"/>
</dbReference>
<name>A0ABD5Q1K2_9EURY</name>
<feature type="binding site" evidence="1">
    <location>
        <position position="268"/>
    </location>
    <ligand>
        <name>Fe cation</name>
        <dbReference type="ChEBI" id="CHEBI:24875"/>
    </ligand>
</feature>
<organism evidence="2 3">
    <name type="scientific">Halorussus aquaticus</name>
    <dbReference type="NCBI Taxonomy" id="2953748"/>
    <lineage>
        <taxon>Archaea</taxon>
        <taxon>Methanobacteriati</taxon>
        <taxon>Methanobacteriota</taxon>
        <taxon>Stenosarchaea group</taxon>
        <taxon>Halobacteria</taxon>
        <taxon>Halobacteriales</taxon>
        <taxon>Haladaptataceae</taxon>
        <taxon>Halorussus</taxon>
    </lineage>
</organism>
<evidence type="ECO:0000313" key="2">
    <source>
        <dbReference type="EMBL" id="MFC4824488.1"/>
    </source>
</evidence>
<dbReference type="EC" id="1.13.11.63" evidence="1"/>
<comment type="catalytic activity">
    <reaction evidence="1">
        <text>all-trans-beta-carotene + O2 = 2 all-trans-retinal</text>
        <dbReference type="Rhea" id="RHEA:32887"/>
        <dbReference type="ChEBI" id="CHEBI:15379"/>
        <dbReference type="ChEBI" id="CHEBI:17579"/>
        <dbReference type="ChEBI" id="CHEBI:17898"/>
        <dbReference type="EC" id="1.13.11.63"/>
    </reaction>
</comment>
<dbReference type="NCBIfam" id="TIGR03753">
    <property type="entry name" value="blh_monoox"/>
    <property type="match status" value="1"/>
</dbReference>
<dbReference type="GeneID" id="73044826"/>
<dbReference type="GO" id="GO:0005886">
    <property type="term" value="C:plasma membrane"/>
    <property type="evidence" value="ECO:0007669"/>
    <property type="project" value="UniProtKB-SubCell"/>
</dbReference>
<feature type="transmembrane region" description="Helical" evidence="1">
    <location>
        <begin position="322"/>
        <end position="347"/>
    </location>
</feature>
<keyword evidence="1" id="KW-1003">Cell membrane</keyword>
<comment type="similarity">
    <text evidence="1">Belongs to the Brp/Blh beta-carotene diooxygenase family.</text>
</comment>
<keyword evidence="1" id="KW-0560">Oxidoreductase</keyword>
<keyword evidence="1" id="KW-0223">Dioxygenase</keyword>
<comment type="caution">
    <text evidence="2">The sequence shown here is derived from an EMBL/GenBank/DDBJ whole genome shotgun (WGS) entry which is preliminary data.</text>
</comment>
<keyword evidence="1" id="KW-0408">Iron</keyword>
<feature type="transmembrane region" description="Helical" evidence="1">
    <location>
        <begin position="27"/>
        <end position="50"/>
    </location>
</feature>
<dbReference type="GO" id="GO:0016121">
    <property type="term" value="P:carotene catabolic process"/>
    <property type="evidence" value="ECO:0007669"/>
    <property type="project" value="UniProtKB-UniRule"/>
</dbReference>
<dbReference type="AlphaFoldDB" id="A0ABD5Q1K2"/>
<keyword evidence="1" id="KW-0812">Transmembrane</keyword>
<reference evidence="2 3" key="1">
    <citation type="journal article" date="2019" name="Int. J. Syst. Evol. Microbiol.">
        <title>The Global Catalogue of Microorganisms (GCM) 10K type strain sequencing project: providing services to taxonomists for standard genome sequencing and annotation.</title>
        <authorList>
            <consortium name="The Broad Institute Genomics Platform"/>
            <consortium name="The Broad Institute Genome Sequencing Center for Infectious Disease"/>
            <person name="Wu L."/>
            <person name="Ma J."/>
        </authorList>
    </citation>
    <scope>NUCLEOTIDE SEQUENCE [LARGE SCALE GENOMIC DNA]</scope>
    <source>
        <strain evidence="2 3">XZYJ18</strain>
    </source>
</reference>
<dbReference type="GO" id="GO:0010436">
    <property type="term" value="F:carotenoid dioxygenase activity"/>
    <property type="evidence" value="ECO:0007669"/>
    <property type="project" value="UniProtKB-UniRule"/>
</dbReference>
<dbReference type="HAMAP" id="MF_02093">
    <property type="entry name" value="Beta_carotene_diox"/>
    <property type="match status" value="1"/>
</dbReference>
<feature type="binding site" evidence="1">
    <location>
        <position position="127"/>
    </location>
    <ligand>
        <name>Fe cation</name>
        <dbReference type="ChEBI" id="CHEBI:24875"/>
    </ligand>
</feature>
<evidence type="ECO:0000256" key="1">
    <source>
        <dbReference type="HAMAP-Rule" id="MF_02093"/>
    </source>
</evidence>
<feature type="transmembrane region" description="Helical" evidence="1">
    <location>
        <begin position="243"/>
        <end position="262"/>
    </location>
</feature>
<dbReference type="EMBL" id="JBHSHT010000001">
    <property type="protein sequence ID" value="MFC4824488.1"/>
    <property type="molecule type" value="Genomic_DNA"/>
</dbReference>
<comment type="function">
    <text evidence="1">Catalyzes the cleavage of beta-carotene at its central double bond (15,15') to yield two molecules of all-trans-retinal.</text>
</comment>
<gene>
    <name evidence="2" type="ORF">ACFO9K_09445</name>
</gene>
<evidence type="ECO:0000313" key="3">
    <source>
        <dbReference type="Proteomes" id="UP001595945"/>
    </source>
</evidence>
<feature type="transmembrane region" description="Helical" evidence="1">
    <location>
        <begin position="57"/>
        <end position="76"/>
    </location>
</feature>
<keyword evidence="1" id="KW-1133">Transmembrane helix</keyword>
<proteinExistence type="inferred from homology"/>
<comment type="subcellular location">
    <subcellularLocation>
        <location evidence="1">Cell membrane</location>
        <topology evidence="1">Multi-pass membrane protein</topology>
    </subcellularLocation>
</comment>
<feature type="transmembrane region" description="Helical" evidence="1">
    <location>
        <begin position="96"/>
        <end position="123"/>
    </location>
</feature>
<dbReference type="GO" id="GO:0005506">
    <property type="term" value="F:iron ion binding"/>
    <property type="evidence" value="ECO:0007669"/>
    <property type="project" value="UniProtKB-UniRule"/>
</dbReference>
<accession>A0ABD5Q1K2</accession>
<dbReference type="RefSeq" id="WP_254269774.1">
    <property type="nucleotide sequence ID" value="NZ_CP100400.1"/>
</dbReference>
<feature type="transmembrane region" description="Helical" evidence="1">
    <location>
        <begin position="204"/>
        <end position="223"/>
    </location>
</feature>